<dbReference type="GO" id="GO:0043856">
    <property type="term" value="F:anti-sigma factor antagonist activity"/>
    <property type="evidence" value="ECO:0007669"/>
    <property type="project" value="TreeGrafter"/>
</dbReference>
<dbReference type="PANTHER" id="PTHR33495">
    <property type="entry name" value="ANTI-SIGMA FACTOR ANTAGONIST TM_1081-RELATED-RELATED"/>
    <property type="match status" value="1"/>
</dbReference>
<gene>
    <name evidence="2" type="ORF">DFR57_10569</name>
</gene>
<proteinExistence type="predicted"/>
<dbReference type="Gene3D" id="3.30.750.24">
    <property type="entry name" value="STAS domain"/>
    <property type="match status" value="1"/>
</dbReference>
<organism evidence="2 3">
    <name type="scientific">Saliterribacillus persicus</name>
    <dbReference type="NCBI Taxonomy" id="930114"/>
    <lineage>
        <taxon>Bacteria</taxon>
        <taxon>Bacillati</taxon>
        <taxon>Bacillota</taxon>
        <taxon>Bacilli</taxon>
        <taxon>Bacillales</taxon>
        <taxon>Bacillaceae</taxon>
        <taxon>Saliterribacillus</taxon>
    </lineage>
</organism>
<dbReference type="EMBL" id="QPJJ01000005">
    <property type="protein sequence ID" value="RCW71886.1"/>
    <property type="molecule type" value="Genomic_DNA"/>
</dbReference>
<keyword evidence="3" id="KW-1185">Reference proteome</keyword>
<evidence type="ECO:0000313" key="2">
    <source>
        <dbReference type="EMBL" id="RCW71886.1"/>
    </source>
</evidence>
<sequence>MLEFEKIKTQRLLFVKCKGDLDIECEEIVHEELIPAMIHEKNVRVDFSNVHFVDSSGMGLLISLVKTLKDKDINITIQNINDDILEVFDLLQIPQIIGSDVLLLES</sequence>
<feature type="domain" description="STAS" evidence="1">
    <location>
        <begin position="2"/>
        <end position="106"/>
    </location>
</feature>
<dbReference type="SUPFAM" id="SSF52091">
    <property type="entry name" value="SpoIIaa-like"/>
    <property type="match status" value="1"/>
</dbReference>
<dbReference type="PANTHER" id="PTHR33495:SF2">
    <property type="entry name" value="ANTI-SIGMA FACTOR ANTAGONIST TM_1081-RELATED"/>
    <property type="match status" value="1"/>
</dbReference>
<comment type="caution">
    <text evidence="2">The sequence shown here is derived from an EMBL/GenBank/DDBJ whole genome shotgun (WGS) entry which is preliminary data.</text>
</comment>
<name>A0A368XXM1_9BACI</name>
<dbReference type="RefSeq" id="WP_114352450.1">
    <property type="nucleotide sequence ID" value="NZ_QPJJ01000005.1"/>
</dbReference>
<accession>A0A368XXM1</accession>
<dbReference type="PROSITE" id="PS50801">
    <property type="entry name" value="STAS"/>
    <property type="match status" value="1"/>
</dbReference>
<dbReference type="Proteomes" id="UP000252585">
    <property type="component" value="Unassembled WGS sequence"/>
</dbReference>
<dbReference type="AlphaFoldDB" id="A0A368XXM1"/>
<dbReference type="InterPro" id="IPR002645">
    <property type="entry name" value="STAS_dom"/>
</dbReference>
<evidence type="ECO:0000313" key="3">
    <source>
        <dbReference type="Proteomes" id="UP000252585"/>
    </source>
</evidence>
<reference evidence="2 3" key="1">
    <citation type="submission" date="2018-07" db="EMBL/GenBank/DDBJ databases">
        <title>Genomic Encyclopedia of Type Strains, Phase IV (KMG-IV): sequencing the most valuable type-strain genomes for metagenomic binning, comparative biology and taxonomic classification.</title>
        <authorList>
            <person name="Goeker M."/>
        </authorList>
    </citation>
    <scope>NUCLEOTIDE SEQUENCE [LARGE SCALE GENOMIC DNA]</scope>
    <source>
        <strain evidence="2 3">DSM 27696</strain>
    </source>
</reference>
<protein>
    <submittedName>
        <fullName evidence="2">Anti-sigma B factor antagonist/stage II sporulation protein AA (Anti-sigma F factor antagonist)</fullName>
    </submittedName>
</protein>
<dbReference type="CDD" id="cd07043">
    <property type="entry name" value="STAS_anti-anti-sigma_factors"/>
    <property type="match status" value="1"/>
</dbReference>
<dbReference type="InterPro" id="IPR036513">
    <property type="entry name" value="STAS_dom_sf"/>
</dbReference>
<dbReference type="Pfam" id="PF01740">
    <property type="entry name" value="STAS"/>
    <property type="match status" value="1"/>
</dbReference>
<evidence type="ECO:0000259" key="1">
    <source>
        <dbReference type="PROSITE" id="PS50801"/>
    </source>
</evidence>
<dbReference type="OrthoDB" id="2468251at2"/>